<evidence type="ECO:0000256" key="5">
    <source>
        <dbReference type="ARBA" id="ARBA00023136"/>
    </source>
</evidence>
<evidence type="ECO:0000256" key="1">
    <source>
        <dbReference type="ARBA" id="ARBA00004236"/>
    </source>
</evidence>
<name>A0A1C4VAS3_MICEC</name>
<dbReference type="Pfam" id="PF13641">
    <property type="entry name" value="Glyco_tranf_2_3"/>
    <property type="match status" value="1"/>
</dbReference>
<keyword evidence="7" id="KW-1185">Reference proteome</keyword>
<organism evidence="6 7">
    <name type="scientific">Micromonospora echinospora</name>
    <name type="common">Micromonospora purpurea</name>
    <dbReference type="NCBI Taxonomy" id="1877"/>
    <lineage>
        <taxon>Bacteria</taxon>
        <taxon>Bacillati</taxon>
        <taxon>Actinomycetota</taxon>
        <taxon>Actinomycetes</taxon>
        <taxon>Micromonosporales</taxon>
        <taxon>Micromonosporaceae</taxon>
        <taxon>Micromonospora</taxon>
    </lineage>
</organism>
<dbReference type="GO" id="GO:0005886">
    <property type="term" value="C:plasma membrane"/>
    <property type="evidence" value="ECO:0007669"/>
    <property type="project" value="UniProtKB-SubCell"/>
</dbReference>
<dbReference type="GO" id="GO:0050501">
    <property type="term" value="F:hyaluronan synthase activity"/>
    <property type="evidence" value="ECO:0007669"/>
    <property type="project" value="TreeGrafter"/>
</dbReference>
<gene>
    <name evidence="6" type="ORF">GA0070618_1086</name>
</gene>
<dbReference type="InterPro" id="IPR029044">
    <property type="entry name" value="Nucleotide-diphossugar_trans"/>
</dbReference>
<dbReference type="PANTHER" id="PTHR22913">
    <property type="entry name" value="HYALURONAN SYNTHASE"/>
    <property type="match status" value="1"/>
</dbReference>
<dbReference type="Gene3D" id="3.90.550.10">
    <property type="entry name" value="Spore Coat Polysaccharide Biosynthesis Protein SpsA, Chain A"/>
    <property type="match status" value="1"/>
</dbReference>
<keyword evidence="5" id="KW-0472">Membrane</keyword>
<sequence>MLAFLLQVNSWLNKGQLYLFALFMIMIWALWLMRVVLASSYKPWTAPYATTTSVIIPVVDEPEELFRSVLDRILEQRPTEVIVVINGPRNATLEKICAEVGVRWAWTEIAGKRNALQVGVGMATGDIAVLVDSDTIWTRGTLPELIKPFRDPRVGGVTTRQRILNPERTVLTRWADWLENVRNEYSMPAMSVLGTVGCLPGRTIAFRRFILVRCMERFMSERFLGVFLEVSDDRTLTNYTLQAGFRTVFQSTSLVYTDAPLELRKLVKQQYRWARGSQYNTLRMFGWMVRRAPVLAVFYAADILVPFVLVGSYFAWAYSLLVGDTVNVYDELRLPGSLVGWQLVLTILGLSAMMTALSLMIRFARHFAFRPRDLAYLPAFMMINTFVLMPVRVLGFFRLAHNAGWGTRAGGFQGERQRNPLVLVPYLLGGAMLVTSVMIGV</sequence>
<evidence type="ECO:0000256" key="2">
    <source>
        <dbReference type="ARBA" id="ARBA00022475"/>
    </source>
</evidence>
<dbReference type="CDD" id="cd06434">
    <property type="entry name" value="GT2_HAS"/>
    <property type="match status" value="1"/>
</dbReference>
<dbReference type="RefSeq" id="WP_088980650.1">
    <property type="nucleotide sequence ID" value="NZ_LT607413.1"/>
</dbReference>
<proteinExistence type="predicted"/>
<evidence type="ECO:0000256" key="3">
    <source>
        <dbReference type="ARBA" id="ARBA00022676"/>
    </source>
</evidence>
<evidence type="ECO:0000256" key="4">
    <source>
        <dbReference type="ARBA" id="ARBA00022679"/>
    </source>
</evidence>
<keyword evidence="3" id="KW-0328">Glycosyltransferase</keyword>
<evidence type="ECO:0000313" key="6">
    <source>
        <dbReference type="EMBL" id="SCE80911.1"/>
    </source>
</evidence>
<reference evidence="7" key="1">
    <citation type="submission" date="2016-06" db="EMBL/GenBank/DDBJ databases">
        <authorList>
            <person name="Varghese N."/>
            <person name="Submissions Spin"/>
        </authorList>
    </citation>
    <scope>NUCLEOTIDE SEQUENCE [LARGE SCALE GENOMIC DNA]</scope>
    <source>
        <strain evidence="7">DSM 43816</strain>
    </source>
</reference>
<dbReference type="AlphaFoldDB" id="A0A1C4VAS3"/>
<accession>A0A1C4VAS3</accession>
<dbReference type="OrthoDB" id="9763050at2"/>
<dbReference type="Proteomes" id="UP000198253">
    <property type="component" value="Chromosome I"/>
</dbReference>
<evidence type="ECO:0000313" key="7">
    <source>
        <dbReference type="Proteomes" id="UP000198253"/>
    </source>
</evidence>
<comment type="subcellular location">
    <subcellularLocation>
        <location evidence="1">Cell membrane</location>
    </subcellularLocation>
</comment>
<keyword evidence="2" id="KW-1003">Cell membrane</keyword>
<dbReference type="SUPFAM" id="SSF53448">
    <property type="entry name" value="Nucleotide-diphospho-sugar transferases"/>
    <property type="match status" value="1"/>
</dbReference>
<dbReference type="GO" id="GO:0085029">
    <property type="term" value="P:extracellular matrix assembly"/>
    <property type="evidence" value="ECO:0007669"/>
    <property type="project" value="TreeGrafter"/>
</dbReference>
<keyword evidence="4" id="KW-0808">Transferase</keyword>
<protein>
    <submittedName>
        <fullName evidence="6">Hyaluronan synthase</fullName>
    </submittedName>
</protein>
<dbReference type="InParanoid" id="A0A1C4VAS3"/>
<dbReference type="GO" id="GO:0030213">
    <property type="term" value="P:hyaluronan biosynthetic process"/>
    <property type="evidence" value="ECO:0007669"/>
    <property type="project" value="TreeGrafter"/>
</dbReference>
<dbReference type="EMBL" id="LT607413">
    <property type="protein sequence ID" value="SCE80911.1"/>
    <property type="molecule type" value="Genomic_DNA"/>
</dbReference>
<dbReference type="PANTHER" id="PTHR22913:SF12">
    <property type="entry name" value="MANNURONAN SYNTHASE"/>
    <property type="match status" value="1"/>
</dbReference>